<sequence>MKSQKITESHLSKPKRWYQDACGTALAMDLLGERWSMLIMRELLLGPRRFGEIRGSLVGLSANVLTQRLEGLEQAGIVRKRVLPSPANAQVYELTRWGKAAEDAIFALSRWAAGSPAHDVTLPLSNAAFMLSLRTMMDREKARALSIDLGFRVGGDPFRAQIVDGRLEIERVDPESAGLVFDGDPSLLASVFYGSQSLEESEAAGLVRVTGDRAVAQRFVDCFRLPVFVND</sequence>
<dbReference type="InterPro" id="IPR036390">
    <property type="entry name" value="WH_DNA-bd_sf"/>
</dbReference>
<dbReference type="AlphaFoldDB" id="A0A397NH35"/>
<dbReference type="PANTHER" id="PTHR33204:SF18">
    <property type="entry name" value="TRANSCRIPTIONAL REGULATORY PROTEIN"/>
    <property type="match status" value="1"/>
</dbReference>
<evidence type="ECO:0000313" key="5">
    <source>
        <dbReference type="EMBL" id="RIA36836.1"/>
    </source>
</evidence>
<dbReference type="SUPFAM" id="SSF55718">
    <property type="entry name" value="SCP-like"/>
    <property type="match status" value="1"/>
</dbReference>
<reference evidence="5 6" key="1">
    <citation type="submission" date="2018-08" db="EMBL/GenBank/DDBJ databases">
        <title>Genomic Encyclopedia of Type Strains, Phase IV (KMG-IV): sequencing the most valuable type-strain genomes for metagenomic binning, comparative biology and taxonomic classification.</title>
        <authorList>
            <person name="Goeker M."/>
        </authorList>
    </citation>
    <scope>NUCLEOTIDE SEQUENCE [LARGE SCALE GENOMIC DNA]</scope>
    <source>
        <strain evidence="5 6">DSM 25527</strain>
    </source>
</reference>
<dbReference type="OrthoDB" id="9782219at2"/>
<proteinExistence type="predicted"/>
<dbReference type="PANTHER" id="PTHR33204">
    <property type="entry name" value="TRANSCRIPTIONAL REGULATOR, MARR FAMILY"/>
    <property type="match status" value="1"/>
</dbReference>
<dbReference type="Gene3D" id="3.30.1050.10">
    <property type="entry name" value="SCP2 sterol-binding domain"/>
    <property type="match status" value="1"/>
</dbReference>
<gene>
    <name evidence="5" type="ORF">DFR49_4127</name>
</gene>
<dbReference type="EMBL" id="QXDC01000005">
    <property type="protein sequence ID" value="RIA36836.1"/>
    <property type="molecule type" value="Genomic_DNA"/>
</dbReference>
<feature type="domain" description="HTH hxlR-type" evidence="4">
    <location>
        <begin position="22"/>
        <end position="120"/>
    </location>
</feature>
<evidence type="ECO:0000256" key="1">
    <source>
        <dbReference type="ARBA" id="ARBA00023015"/>
    </source>
</evidence>
<dbReference type="Pfam" id="PF01638">
    <property type="entry name" value="HxlR"/>
    <property type="match status" value="1"/>
</dbReference>
<dbReference type="GO" id="GO:0003677">
    <property type="term" value="F:DNA binding"/>
    <property type="evidence" value="ECO:0007669"/>
    <property type="project" value="UniProtKB-KW"/>
</dbReference>
<keyword evidence="2" id="KW-0238">DNA-binding</keyword>
<dbReference type="Proteomes" id="UP000266568">
    <property type="component" value="Unassembled WGS sequence"/>
</dbReference>
<evidence type="ECO:0000256" key="2">
    <source>
        <dbReference type="ARBA" id="ARBA00023125"/>
    </source>
</evidence>
<dbReference type="InterPro" id="IPR036388">
    <property type="entry name" value="WH-like_DNA-bd_sf"/>
</dbReference>
<evidence type="ECO:0000259" key="4">
    <source>
        <dbReference type="PROSITE" id="PS51118"/>
    </source>
</evidence>
<evidence type="ECO:0000313" key="6">
    <source>
        <dbReference type="Proteomes" id="UP000266568"/>
    </source>
</evidence>
<accession>A0A397NH35</accession>
<dbReference type="PROSITE" id="PS51118">
    <property type="entry name" value="HTH_HXLR"/>
    <property type="match status" value="1"/>
</dbReference>
<keyword evidence="3" id="KW-0804">Transcription</keyword>
<keyword evidence="6" id="KW-1185">Reference proteome</keyword>
<dbReference type="InterPro" id="IPR036527">
    <property type="entry name" value="SCP2_sterol-bd_dom_sf"/>
</dbReference>
<evidence type="ECO:0000256" key="3">
    <source>
        <dbReference type="ARBA" id="ARBA00023163"/>
    </source>
</evidence>
<dbReference type="Gene3D" id="1.10.10.10">
    <property type="entry name" value="Winged helix-like DNA-binding domain superfamily/Winged helix DNA-binding domain"/>
    <property type="match status" value="1"/>
</dbReference>
<protein>
    <submittedName>
        <fullName evidence="5">HxlR family transcriptional regulator</fullName>
    </submittedName>
</protein>
<dbReference type="InterPro" id="IPR002577">
    <property type="entry name" value="HTH_HxlR"/>
</dbReference>
<keyword evidence="1" id="KW-0805">Transcription regulation</keyword>
<comment type="caution">
    <text evidence="5">The sequence shown here is derived from an EMBL/GenBank/DDBJ whole genome shotgun (WGS) entry which is preliminary data.</text>
</comment>
<organism evidence="5 6">
    <name type="scientific">Hephaestia caeni</name>
    <dbReference type="NCBI Taxonomy" id="645617"/>
    <lineage>
        <taxon>Bacteria</taxon>
        <taxon>Pseudomonadati</taxon>
        <taxon>Pseudomonadota</taxon>
        <taxon>Alphaproteobacteria</taxon>
        <taxon>Sphingomonadales</taxon>
        <taxon>Sphingomonadaceae</taxon>
        <taxon>Hephaestia</taxon>
    </lineage>
</organism>
<name>A0A397NH35_9SPHN</name>
<dbReference type="SUPFAM" id="SSF46785">
    <property type="entry name" value="Winged helix' DNA-binding domain"/>
    <property type="match status" value="1"/>
</dbReference>